<evidence type="ECO:0000313" key="11">
    <source>
        <dbReference type="Proteomes" id="UP000230859"/>
    </source>
</evidence>
<dbReference type="InterPro" id="IPR016024">
    <property type="entry name" value="ARM-type_fold"/>
</dbReference>
<dbReference type="InterPro" id="IPR017896">
    <property type="entry name" value="4Fe4S_Fe-S-bd"/>
</dbReference>
<evidence type="ECO:0000259" key="9">
    <source>
        <dbReference type="PROSITE" id="PS51379"/>
    </source>
</evidence>
<dbReference type="InterPro" id="IPR011989">
    <property type="entry name" value="ARM-like"/>
</dbReference>
<evidence type="ECO:0000256" key="8">
    <source>
        <dbReference type="ARBA" id="ARBA00023014"/>
    </source>
</evidence>
<keyword evidence="6" id="KW-0560">Oxidoreductase</keyword>
<dbReference type="GO" id="GO:0052693">
    <property type="term" value="F:epoxyqueuosine reductase activity"/>
    <property type="evidence" value="ECO:0007669"/>
    <property type="project" value="TreeGrafter"/>
</dbReference>
<evidence type="ECO:0000256" key="5">
    <source>
        <dbReference type="ARBA" id="ARBA00022785"/>
    </source>
</evidence>
<dbReference type="Gene3D" id="3.30.70.20">
    <property type="match status" value="1"/>
</dbReference>
<evidence type="ECO:0000256" key="3">
    <source>
        <dbReference type="ARBA" id="ARBA00022694"/>
    </source>
</evidence>
<dbReference type="Pfam" id="PF13484">
    <property type="entry name" value="Fer4_16"/>
    <property type="match status" value="1"/>
</dbReference>
<evidence type="ECO:0000256" key="4">
    <source>
        <dbReference type="ARBA" id="ARBA00022723"/>
    </source>
</evidence>
<dbReference type="GO" id="GO:0051539">
    <property type="term" value="F:4 iron, 4 sulfur cluster binding"/>
    <property type="evidence" value="ECO:0007669"/>
    <property type="project" value="UniProtKB-KW"/>
</dbReference>
<proteinExistence type="predicted"/>
<keyword evidence="4" id="KW-0479">Metal-binding</keyword>
<sequence>MFGHGALRGRNKVDRLNAETIKRLALEVGFHVCGITLPATAAQAGARIDEWAAQGKHGNMSYLEDFARRSEQFWSEFPEAKSVIVLGLNYYSNSSTGSVNNGGLTSPTDLGSAALKGRVARYAWGKDYHWVIKEKLEILKKQLTAHAGKPVRFHSAIDTKPLAERDLAEKAGLGFIGKQTQLLSLQYGPWLFLSELVTDLDLEPDMAFEGSCGTCQLCIDVCPTEAIEEDKALDARKCIAYLTIENKEAIPSEFRDKIGHWVFGCDDCLNICPFTNGQQETDCRELTAAEGFGPHLNLENIFDLASQGVYEKQFKGTAILRARHKQLLRNACVVLGNSNDRSAIPVLKKALKHGSKLVREHAEWALQKLGG</sequence>
<keyword evidence="8" id="KW-0411">Iron-sulfur</keyword>
<dbReference type="InterPro" id="IPR013542">
    <property type="entry name" value="QueG_DUF1730"/>
</dbReference>
<dbReference type="GO" id="GO:0046872">
    <property type="term" value="F:metal ion binding"/>
    <property type="evidence" value="ECO:0007669"/>
    <property type="project" value="UniProtKB-KW"/>
</dbReference>
<dbReference type="PANTHER" id="PTHR30002:SF4">
    <property type="entry name" value="EPOXYQUEUOSINE REDUCTASE"/>
    <property type="match status" value="1"/>
</dbReference>
<keyword evidence="3" id="KW-0819">tRNA processing</keyword>
<organism evidence="10 11">
    <name type="scientific">Candidatus Abzuiibacterium crystallinum</name>
    <dbReference type="NCBI Taxonomy" id="1974748"/>
    <lineage>
        <taxon>Bacteria</taxon>
        <taxon>Pseudomonadati</taxon>
        <taxon>Candidatus Omnitrophota</taxon>
        <taxon>Candidatus Abzuiibacterium</taxon>
    </lineage>
</organism>
<dbReference type="GO" id="GO:0008616">
    <property type="term" value="P:tRNA queuosine(34) biosynthetic process"/>
    <property type="evidence" value="ECO:0007669"/>
    <property type="project" value="UniProtKB-KW"/>
</dbReference>
<dbReference type="SUPFAM" id="SSF48371">
    <property type="entry name" value="ARM repeat"/>
    <property type="match status" value="1"/>
</dbReference>
<protein>
    <submittedName>
        <fullName evidence="10">tRNA epoxyqueuosine(34) reductase QueG</fullName>
    </submittedName>
</protein>
<dbReference type="Proteomes" id="UP000230859">
    <property type="component" value="Unassembled WGS sequence"/>
</dbReference>
<dbReference type="Pfam" id="PF13646">
    <property type="entry name" value="HEAT_2"/>
    <property type="match status" value="1"/>
</dbReference>
<dbReference type="AlphaFoldDB" id="A0A2H0LM32"/>
<evidence type="ECO:0000256" key="2">
    <source>
        <dbReference type="ARBA" id="ARBA00022490"/>
    </source>
</evidence>
<dbReference type="InterPro" id="IPR004453">
    <property type="entry name" value="QueG"/>
</dbReference>
<feature type="domain" description="4Fe-4S ferredoxin-type" evidence="9">
    <location>
        <begin position="202"/>
        <end position="232"/>
    </location>
</feature>
<evidence type="ECO:0000256" key="6">
    <source>
        <dbReference type="ARBA" id="ARBA00023002"/>
    </source>
</evidence>
<dbReference type="PANTHER" id="PTHR30002">
    <property type="entry name" value="EPOXYQUEUOSINE REDUCTASE"/>
    <property type="match status" value="1"/>
</dbReference>
<accession>A0A2H0LM32</accession>
<dbReference type="SUPFAM" id="SSF46548">
    <property type="entry name" value="alpha-helical ferredoxin"/>
    <property type="match status" value="1"/>
</dbReference>
<name>A0A2H0LM32_9BACT</name>
<evidence type="ECO:0000256" key="7">
    <source>
        <dbReference type="ARBA" id="ARBA00023004"/>
    </source>
</evidence>
<evidence type="ECO:0000256" key="1">
    <source>
        <dbReference type="ARBA" id="ARBA00022485"/>
    </source>
</evidence>
<dbReference type="EMBL" id="PCVY01000065">
    <property type="protein sequence ID" value="PIQ85457.1"/>
    <property type="molecule type" value="Genomic_DNA"/>
</dbReference>
<evidence type="ECO:0000313" key="10">
    <source>
        <dbReference type="EMBL" id="PIQ85457.1"/>
    </source>
</evidence>
<keyword evidence="2" id="KW-0963">Cytoplasm</keyword>
<keyword evidence="7" id="KW-0408">Iron</keyword>
<dbReference type="PROSITE" id="PS00198">
    <property type="entry name" value="4FE4S_FER_1"/>
    <property type="match status" value="1"/>
</dbReference>
<dbReference type="NCBIfam" id="TIGR00276">
    <property type="entry name" value="tRNA epoxyqueuosine(34) reductase QueG"/>
    <property type="match status" value="1"/>
</dbReference>
<dbReference type="Pfam" id="PF08331">
    <property type="entry name" value="QueG_DUF1730"/>
    <property type="match status" value="1"/>
</dbReference>
<dbReference type="PROSITE" id="PS51379">
    <property type="entry name" value="4FE4S_FER_2"/>
    <property type="match status" value="1"/>
</dbReference>
<dbReference type="Gene3D" id="1.25.10.10">
    <property type="entry name" value="Leucine-rich Repeat Variant"/>
    <property type="match status" value="1"/>
</dbReference>
<keyword evidence="5" id="KW-0671">Queuosine biosynthesis</keyword>
<reference evidence="10 11" key="1">
    <citation type="submission" date="2017-09" db="EMBL/GenBank/DDBJ databases">
        <title>Depth-based differentiation of microbial function through sediment-hosted aquifers and enrichment of novel symbionts in the deep terrestrial subsurface.</title>
        <authorList>
            <person name="Probst A.J."/>
            <person name="Ladd B."/>
            <person name="Jarett J.K."/>
            <person name="Geller-Mcgrath D.E."/>
            <person name="Sieber C.M."/>
            <person name="Emerson J.B."/>
            <person name="Anantharaman K."/>
            <person name="Thomas B.C."/>
            <person name="Malmstrom R."/>
            <person name="Stieglmeier M."/>
            <person name="Klingl A."/>
            <person name="Woyke T."/>
            <person name="Ryan C.M."/>
            <person name="Banfield J.F."/>
        </authorList>
    </citation>
    <scope>NUCLEOTIDE SEQUENCE [LARGE SCALE GENOMIC DNA]</scope>
    <source>
        <strain evidence="10">CG11_big_fil_rev_8_21_14_0_20_45_26</strain>
    </source>
</reference>
<comment type="caution">
    <text evidence="10">The sequence shown here is derived from an EMBL/GenBank/DDBJ whole genome shotgun (WGS) entry which is preliminary data.</text>
</comment>
<keyword evidence="1" id="KW-0004">4Fe-4S</keyword>
<dbReference type="InterPro" id="IPR017900">
    <property type="entry name" value="4Fe4S_Fe_S_CS"/>
</dbReference>
<gene>
    <name evidence="10" type="primary">queG</name>
    <name evidence="10" type="ORF">COV74_08180</name>
</gene>